<feature type="region of interest" description="Disordered" evidence="1">
    <location>
        <begin position="73"/>
        <end position="133"/>
    </location>
</feature>
<evidence type="ECO:0000256" key="1">
    <source>
        <dbReference type="SAM" id="MobiDB-lite"/>
    </source>
</evidence>
<reference evidence="3 4" key="1">
    <citation type="submission" date="2019-02" db="EMBL/GenBank/DDBJ databases">
        <title>Deep-cultivation of Planctomycetes and their phenomic and genomic characterization uncovers novel biology.</title>
        <authorList>
            <person name="Wiegand S."/>
            <person name="Jogler M."/>
            <person name="Boedeker C."/>
            <person name="Pinto D."/>
            <person name="Vollmers J."/>
            <person name="Rivas-Marin E."/>
            <person name="Kohn T."/>
            <person name="Peeters S.H."/>
            <person name="Heuer A."/>
            <person name="Rast P."/>
            <person name="Oberbeckmann S."/>
            <person name="Bunk B."/>
            <person name="Jeske O."/>
            <person name="Meyerdierks A."/>
            <person name="Storesund J.E."/>
            <person name="Kallscheuer N."/>
            <person name="Luecker S."/>
            <person name="Lage O.M."/>
            <person name="Pohl T."/>
            <person name="Merkel B.J."/>
            <person name="Hornburger P."/>
            <person name="Mueller R.-W."/>
            <person name="Bruemmer F."/>
            <person name="Labrenz M."/>
            <person name="Spormann A.M."/>
            <person name="Op Den Camp H."/>
            <person name="Overmann J."/>
            <person name="Amann R."/>
            <person name="Jetten M.S.M."/>
            <person name="Mascher T."/>
            <person name="Medema M.H."/>
            <person name="Devos D.P."/>
            <person name="Kaster A.-K."/>
            <person name="Ovreas L."/>
            <person name="Rohde M."/>
            <person name="Galperin M.Y."/>
            <person name="Jogler C."/>
        </authorList>
    </citation>
    <scope>NUCLEOTIDE SEQUENCE [LARGE SCALE GENOMIC DNA]</scope>
    <source>
        <strain evidence="3 4">Pla52n</strain>
    </source>
</reference>
<name>A0A5C6AM34_9BACT</name>
<dbReference type="Gene3D" id="1.10.287.110">
    <property type="entry name" value="DnaJ domain"/>
    <property type="match status" value="1"/>
</dbReference>
<dbReference type="RefSeq" id="WP_146521603.1">
    <property type="nucleotide sequence ID" value="NZ_CP151726.1"/>
</dbReference>
<dbReference type="CDD" id="cd06257">
    <property type="entry name" value="DnaJ"/>
    <property type="match status" value="1"/>
</dbReference>
<gene>
    <name evidence="3" type="ORF">Pla52n_44950</name>
</gene>
<dbReference type="AlphaFoldDB" id="A0A5C6AM34"/>
<evidence type="ECO:0000259" key="2">
    <source>
        <dbReference type="PROSITE" id="PS50076"/>
    </source>
</evidence>
<protein>
    <submittedName>
        <fullName evidence="3">DnaJ domain protein</fullName>
    </submittedName>
</protein>
<dbReference type="PROSITE" id="PS50076">
    <property type="entry name" value="DNAJ_2"/>
    <property type="match status" value="1"/>
</dbReference>
<sequence>MINTSTDPYVVLGLSHDATDSELRSRYLELVKLYPPEKDADQFRKIQAAYAAAKDPLAWADALLLPPDDDSIPSWSDVIDDHQNRPPALTPSLLLSLGNRSHKDGKKSASDKPVSASDDQDGVSTIRVDPAHD</sequence>
<feature type="compositionally biased region" description="Low complexity" evidence="1">
    <location>
        <begin position="86"/>
        <end position="97"/>
    </location>
</feature>
<proteinExistence type="predicted"/>
<dbReference type="Proteomes" id="UP000320176">
    <property type="component" value="Unassembled WGS sequence"/>
</dbReference>
<evidence type="ECO:0000313" key="4">
    <source>
        <dbReference type="Proteomes" id="UP000320176"/>
    </source>
</evidence>
<comment type="caution">
    <text evidence="3">The sequence shown here is derived from an EMBL/GenBank/DDBJ whole genome shotgun (WGS) entry which is preliminary data.</text>
</comment>
<dbReference type="SUPFAM" id="SSF46565">
    <property type="entry name" value="Chaperone J-domain"/>
    <property type="match status" value="1"/>
</dbReference>
<dbReference type="OrthoDB" id="5421571at2"/>
<dbReference type="EMBL" id="SJPN01000005">
    <property type="protein sequence ID" value="TWU01123.1"/>
    <property type="molecule type" value="Genomic_DNA"/>
</dbReference>
<feature type="domain" description="J" evidence="2">
    <location>
        <begin position="7"/>
        <end position="58"/>
    </location>
</feature>
<dbReference type="InterPro" id="IPR036869">
    <property type="entry name" value="J_dom_sf"/>
</dbReference>
<accession>A0A5C6AM34</accession>
<dbReference type="InterPro" id="IPR001623">
    <property type="entry name" value="DnaJ_domain"/>
</dbReference>
<organism evidence="3 4">
    <name type="scientific">Stieleria varia</name>
    <dbReference type="NCBI Taxonomy" id="2528005"/>
    <lineage>
        <taxon>Bacteria</taxon>
        <taxon>Pseudomonadati</taxon>
        <taxon>Planctomycetota</taxon>
        <taxon>Planctomycetia</taxon>
        <taxon>Pirellulales</taxon>
        <taxon>Pirellulaceae</taxon>
        <taxon>Stieleria</taxon>
    </lineage>
</organism>
<evidence type="ECO:0000313" key="3">
    <source>
        <dbReference type="EMBL" id="TWU01123.1"/>
    </source>
</evidence>
<keyword evidence="4" id="KW-1185">Reference proteome</keyword>
<dbReference type="Pfam" id="PF00226">
    <property type="entry name" value="DnaJ"/>
    <property type="match status" value="1"/>
</dbReference>
<dbReference type="SMART" id="SM00271">
    <property type="entry name" value="DnaJ"/>
    <property type="match status" value="1"/>
</dbReference>